<reference evidence="3 4" key="1">
    <citation type="submission" date="2014-11" db="EMBL/GenBank/DDBJ databases">
        <title>Genome sequence of Flavihumibacter solisilvae 3-3.</title>
        <authorList>
            <person name="Zhou G."/>
            <person name="Li M."/>
            <person name="Wang G."/>
        </authorList>
    </citation>
    <scope>NUCLEOTIDE SEQUENCE [LARGE SCALE GENOMIC DNA]</scope>
    <source>
        <strain evidence="3 4">3-3</strain>
    </source>
</reference>
<dbReference type="InterPro" id="IPR012338">
    <property type="entry name" value="Beta-lactam/transpept-like"/>
</dbReference>
<dbReference type="AlphaFoldDB" id="A0A0C1IVM6"/>
<feature type="chain" id="PRO_5002147548" evidence="1">
    <location>
        <begin position="20"/>
        <end position="394"/>
    </location>
</feature>
<dbReference type="STRING" id="1349421.OI18_11515"/>
<proteinExistence type="predicted"/>
<organism evidence="3 4">
    <name type="scientific">Flavihumibacter solisilvae</name>
    <dbReference type="NCBI Taxonomy" id="1349421"/>
    <lineage>
        <taxon>Bacteria</taxon>
        <taxon>Pseudomonadati</taxon>
        <taxon>Bacteroidota</taxon>
        <taxon>Chitinophagia</taxon>
        <taxon>Chitinophagales</taxon>
        <taxon>Chitinophagaceae</taxon>
        <taxon>Flavihumibacter</taxon>
    </lineage>
</organism>
<gene>
    <name evidence="3" type="ORF">OI18_11515</name>
</gene>
<feature type="domain" description="Beta-lactamase-related" evidence="2">
    <location>
        <begin position="35"/>
        <end position="362"/>
    </location>
</feature>
<dbReference type="EMBL" id="JSVC01000012">
    <property type="protein sequence ID" value="KIC94504.1"/>
    <property type="molecule type" value="Genomic_DNA"/>
</dbReference>
<evidence type="ECO:0000256" key="1">
    <source>
        <dbReference type="SAM" id="SignalP"/>
    </source>
</evidence>
<dbReference type="InterPro" id="IPR001466">
    <property type="entry name" value="Beta-lactam-related"/>
</dbReference>
<dbReference type="Pfam" id="PF00144">
    <property type="entry name" value="Beta-lactamase"/>
    <property type="match status" value="1"/>
</dbReference>
<evidence type="ECO:0000313" key="4">
    <source>
        <dbReference type="Proteomes" id="UP000031408"/>
    </source>
</evidence>
<dbReference type="InterPro" id="IPR050789">
    <property type="entry name" value="Diverse_Enzym_Activities"/>
</dbReference>
<dbReference type="PANTHER" id="PTHR43283">
    <property type="entry name" value="BETA-LACTAMASE-RELATED"/>
    <property type="match status" value="1"/>
</dbReference>
<feature type="signal peptide" evidence="1">
    <location>
        <begin position="1"/>
        <end position="19"/>
    </location>
</feature>
<name>A0A0C1IVM6_9BACT</name>
<protein>
    <submittedName>
        <fullName evidence="3">Beta-lactamase</fullName>
    </submittedName>
</protein>
<comment type="caution">
    <text evidence="3">The sequence shown here is derived from an EMBL/GenBank/DDBJ whole genome shotgun (WGS) entry which is preliminary data.</text>
</comment>
<sequence length="394" mass="45030">MKKIFLLFCFAGITSTTSAQTITRLDNTKVTAAALDQKIQALMNAANVQGLEIAIFNNNEPVYKKAFGYKRIDTKEPIKTNTNIYGASLSKAVFAVLVMKLVEEGVLDLDKPLQDYLPKPIYEYTPNKKWHDNYSNLKGDSLYKKITARMCLDHTSGFPNWRWFESDQKIRVKFAPGSKYLYSGEGMVYLQVVLEHMLGRTLVDLMNSKIFTPLHMDRSSYAWEPAYENDYCFGHNAKGELYEKDKDNEPRSASTLETTLDDYSKFITAVLRNSLLKPVSTKEMFTPQVRLRSVQQFGQLSMVDSTTNDAIRLSYGLGWGLLQSPYGVGAFKEGHGDGFQHYTILFPQKKTGILIMSNSDNAESIFKELLEVTIGDKFTPWYWENYIPYNYKMN</sequence>
<evidence type="ECO:0000313" key="3">
    <source>
        <dbReference type="EMBL" id="KIC94504.1"/>
    </source>
</evidence>
<dbReference type="Proteomes" id="UP000031408">
    <property type="component" value="Unassembled WGS sequence"/>
</dbReference>
<evidence type="ECO:0000259" key="2">
    <source>
        <dbReference type="Pfam" id="PF00144"/>
    </source>
</evidence>
<dbReference type="Gene3D" id="3.40.710.10">
    <property type="entry name" value="DD-peptidase/beta-lactamase superfamily"/>
    <property type="match status" value="1"/>
</dbReference>
<keyword evidence="4" id="KW-1185">Reference proteome</keyword>
<dbReference type="PANTHER" id="PTHR43283:SF18">
    <property type="match status" value="1"/>
</dbReference>
<dbReference type="SUPFAM" id="SSF56601">
    <property type="entry name" value="beta-lactamase/transpeptidase-like"/>
    <property type="match status" value="1"/>
</dbReference>
<keyword evidence="1" id="KW-0732">Signal</keyword>
<accession>A0A0C1IVM6</accession>